<evidence type="ECO:0000313" key="2">
    <source>
        <dbReference type="EMBL" id="KAB2364415.1"/>
    </source>
</evidence>
<reference evidence="2 3" key="1">
    <citation type="submission" date="2019-09" db="EMBL/GenBank/DDBJ databases">
        <title>Actinomadura physcomitrii sp. nov., a novel actinomycete isolated from moss [Physcomitrium sphaericum (Ludw) Fuernr].</title>
        <authorList>
            <person name="Liu C."/>
            <person name="Zhuang X."/>
        </authorList>
    </citation>
    <scope>NUCLEOTIDE SEQUENCE [LARGE SCALE GENOMIC DNA]</scope>
    <source>
        <strain evidence="2 3">CYP1-1B</strain>
    </source>
</reference>
<dbReference type="OrthoDB" id="218750at2"/>
<organism evidence="2 3">
    <name type="scientific">Actinomadura montaniterrae</name>
    <dbReference type="NCBI Taxonomy" id="1803903"/>
    <lineage>
        <taxon>Bacteria</taxon>
        <taxon>Bacillati</taxon>
        <taxon>Actinomycetota</taxon>
        <taxon>Actinomycetes</taxon>
        <taxon>Streptosporangiales</taxon>
        <taxon>Thermomonosporaceae</taxon>
        <taxon>Actinomadura</taxon>
    </lineage>
</organism>
<proteinExistence type="predicted"/>
<keyword evidence="3" id="KW-1185">Reference proteome</keyword>
<sequence length="1548" mass="164609">MSPQLPADPAQSTLYLDWVGEADPDTAPDAEKLFTTVRTGLARAYARPGRFLDDMKREVRRLPAAHLPWFWDTVGHRLIRIAPRHAATAYADARDAEARHALPVDAQYRVDNALLFAGGGAIGAARIREHQEWLAATYPADRAHREFARFVAAWGRAGAAPPADLHSRVRRSAKAAGLGLSEDAEILAQALADARGTAVPDGVLDGAARVFAKAPPPAALRAGLAEIFPTGAVDGSAWLRMLDAAGIVDAMADGEVRPSGGLAGWLSAFAAHYSYVRVAYGGITAQPMPDELYAVLPRLAARLRAEAVPVRLHESRYGGVRPFDADLVDACLAEGVAVHDLGEDVRLNFWGEKSRRDLKALAADPVFGPRLEGTVHAKLRQGTAISRLPETPGVEKAVHERIGRQIDRVAEGGVAAAEQAVAVLEGLLDPPTAAALDGLGDALAGLDLIVPLARTLRAGIVAELGWPALDEALADLGGPVAGVTCTWPVLTVYGRGRAIAVDHAGRRGECAFPLPEGTTLHTVHYAGGDFLIGWSEREHASAATHAFWASAPGDVFEPAVNYGLQAWRGPQQGALGFQLEAGGGRFDGERVLPPGGREGMGRRERQFSDGSRIWSSPSYARSLGDWTVLDLASGEQRPAGALPDFFAAEPPGDDGAWDFDQCSLVRLPDEVTGSPLGSSGGLAGFRVAEREAERGRPPSGWTIEGVDGRRGGLRYTKNGGTPWGVLRMPGGPDLVMASVRYSAIREMRCHDPSDGSLLWEGRPFPGGEAKPWPDRKDRPQLPPPAFWHFLAPRDAASSAALRRTSEETARILLDAAPSPEAVRDALARELPEVTDPAIVAGVVDTVLRAAAALGRRRALSRRVEVIRSGARVRPPAETPDPDLDDALLGLLPAPPLHAREERAPRPATVTAIAADGRFLDGAIDETVRLVSPPARPLDWSPLLGAIDAAAWRLVAPGTPDRDRAALAALLRTWADQPFARPGTWRRGYATGAALAGLDATVIVGVVPSADGPIDPERAYRFVQRADAPEPAGAKKTETVTVTRDDAARLRRLLDLYDRHGPLAPDKDAVAAFTRGTGVRRAIATLVLDGLPRRAYVGGDAGTRFDAHEKMLRTKPYSATRQIAREAEDLSSRLGVPGRQRVVAAALPGDPAELWEEGGFAAAAARMAEAWSGLLGRRAAVDEDLVADLERGFGGADQWATVLADPAASTLAADDLTCVVADREPYGIGVHTVSPSGTASPRGLYGDPYDPLASVLVWALTERPVGDPATPGAAALAARLEARLAAPGLLFPLGELSLGDTERRRLLFGPHTHPVRRVTAGEVPAEADASALAFDDGLLIVDGRQRRASVVLRPSALADPAARARFEDLCADHGLHELLRRVDAVRARADAVAGMAARAAATPVPPGGYEANPLLSVPDLVAEAAAELGTSEDAAALYLQLLTLLRPTDRNVRKWNGWTAARHKAAQAELVDRALVQEDKRARAGRTAFIPGEWLALKAPELPVETAKLAAHLARAGRDKTAGGPFLRLLPPRPLHEMFENAWTARRPT</sequence>
<accession>A0A6L3VI35</accession>
<dbReference type="RefSeq" id="WP_151545803.1">
    <property type="nucleotide sequence ID" value="NZ_WBMR01000222.1"/>
</dbReference>
<gene>
    <name evidence="2" type="ORF">F9B16_41780</name>
</gene>
<comment type="caution">
    <text evidence="2">The sequence shown here is derived from an EMBL/GenBank/DDBJ whole genome shotgun (WGS) entry which is preliminary data.</text>
</comment>
<name>A0A6L3VI35_9ACTN</name>
<dbReference type="Proteomes" id="UP000483004">
    <property type="component" value="Unassembled WGS sequence"/>
</dbReference>
<evidence type="ECO:0000313" key="3">
    <source>
        <dbReference type="Proteomes" id="UP000483004"/>
    </source>
</evidence>
<protein>
    <submittedName>
        <fullName evidence="2">Uncharacterized protein</fullName>
    </submittedName>
</protein>
<evidence type="ECO:0000256" key="1">
    <source>
        <dbReference type="SAM" id="MobiDB-lite"/>
    </source>
</evidence>
<feature type="region of interest" description="Disordered" evidence="1">
    <location>
        <begin position="586"/>
        <end position="608"/>
    </location>
</feature>
<dbReference type="EMBL" id="WBMR01000222">
    <property type="protein sequence ID" value="KAB2364415.1"/>
    <property type="molecule type" value="Genomic_DNA"/>
</dbReference>